<sequence>MFWSKPNPPTDAAAATPAPAPAPTPAPAPAAESKPAPSSSNADRESSADKDLAALMAELDAEHKANALAARHAERVHITEEDKTGLETDMNCLTAFDEMFYCYSFGGQFLNIYRYGEFRDCSEKSADWRFCLKAKVRGEVAKRAMILQRNKEKAAKYKTAKSSEDIWKVRKTPLTDAFAGDIEEVTDGKLS</sequence>
<evidence type="ECO:0000313" key="2">
    <source>
        <dbReference type="EMBL" id="CCX07069.1"/>
    </source>
</evidence>
<dbReference type="STRING" id="1076935.U4LA91"/>
<dbReference type="eggNOG" id="ENOG502S4MN">
    <property type="taxonomic scope" value="Eukaryota"/>
</dbReference>
<reference evidence="2 3" key="1">
    <citation type="journal article" date="2013" name="PLoS Genet.">
        <title>The genome and development-dependent transcriptomes of Pyronema confluens: a window into fungal evolution.</title>
        <authorList>
            <person name="Traeger S."/>
            <person name="Altegoer F."/>
            <person name="Freitag M."/>
            <person name="Gabaldon T."/>
            <person name="Kempken F."/>
            <person name="Kumar A."/>
            <person name="Marcet-Houben M."/>
            <person name="Poggeler S."/>
            <person name="Stajich J.E."/>
            <person name="Nowrousian M."/>
        </authorList>
    </citation>
    <scope>NUCLEOTIDE SEQUENCE [LARGE SCALE GENOMIC DNA]</scope>
    <source>
        <strain evidence="3">CBS 100304</strain>
        <tissue evidence="2">Vegetative mycelium</tissue>
    </source>
</reference>
<gene>
    <name evidence="2" type="ORF">PCON_06656</name>
</gene>
<dbReference type="PANTHER" id="PTHR28052">
    <property type="entry name" value="UPF0545 PROTEIN C22ORF39"/>
    <property type="match status" value="1"/>
</dbReference>
<dbReference type="AlphaFoldDB" id="U4LA91"/>
<protein>
    <submittedName>
        <fullName evidence="2">Similar to Uncharacterized protein C227.17c acc. no. Q9UTC2</fullName>
    </submittedName>
</protein>
<evidence type="ECO:0000313" key="3">
    <source>
        <dbReference type="Proteomes" id="UP000018144"/>
    </source>
</evidence>
<name>U4LA91_PYROM</name>
<proteinExistence type="predicted"/>
<accession>U4LA91</accession>
<dbReference type="InterPro" id="IPR021475">
    <property type="entry name" value="Pants/Emi1-like"/>
</dbReference>
<dbReference type="Pfam" id="PF11326">
    <property type="entry name" value="PANTS-like"/>
    <property type="match status" value="1"/>
</dbReference>
<organism evidence="2 3">
    <name type="scientific">Pyronema omphalodes (strain CBS 100304)</name>
    <name type="common">Pyronema confluens</name>
    <dbReference type="NCBI Taxonomy" id="1076935"/>
    <lineage>
        <taxon>Eukaryota</taxon>
        <taxon>Fungi</taxon>
        <taxon>Dikarya</taxon>
        <taxon>Ascomycota</taxon>
        <taxon>Pezizomycotina</taxon>
        <taxon>Pezizomycetes</taxon>
        <taxon>Pezizales</taxon>
        <taxon>Pyronemataceae</taxon>
        <taxon>Pyronema</taxon>
    </lineage>
</organism>
<feature type="compositionally biased region" description="Pro residues" evidence="1">
    <location>
        <begin position="18"/>
        <end position="28"/>
    </location>
</feature>
<feature type="region of interest" description="Disordered" evidence="1">
    <location>
        <begin position="1"/>
        <end position="48"/>
    </location>
</feature>
<keyword evidence="3" id="KW-1185">Reference proteome</keyword>
<dbReference type="OrthoDB" id="2017405at2759"/>
<dbReference type="Proteomes" id="UP000018144">
    <property type="component" value="Unassembled WGS sequence"/>
</dbReference>
<dbReference type="PANTHER" id="PTHR28052:SF1">
    <property type="entry name" value="UPF0545 PROTEIN C22ORF39"/>
    <property type="match status" value="1"/>
</dbReference>
<dbReference type="OMA" id="FGGQWVN"/>
<evidence type="ECO:0000256" key="1">
    <source>
        <dbReference type="SAM" id="MobiDB-lite"/>
    </source>
</evidence>
<dbReference type="EMBL" id="HF935332">
    <property type="protein sequence ID" value="CCX07069.1"/>
    <property type="molecule type" value="Genomic_DNA"/>
</dbReference>